<keyword evidence="1" id="KW-0472">Membrane</keyword>
<dbReference type="Proteomes" id="UP001190700">
    <property type="component" value="Unassembled WGS sequence"/>
</dbReference>
<dbReference type="EMBL" id="LGRX02022860">
    <property type="protein sequence ID" value="KAK3255214.1"/>
    <property type="molecule type" value="Genomic_DNA"/>
</dbReference>
<evidence type="ECO:0000313" key="3">
    <source>
        <dbReference type="Proteomes" id="UP001190700"/>
    </source>
</evidence>
<evidence type="ECO:0000256" key="1">
    <source>
        <dbReference type="SAM" id="Phobius"/>
    </source>
</evidence>
<proteinExistence type="predicted"/>
<comment type="caution">
    <text evidence="2">The sequence shown here is derived from an EMBL/GenBank/DDBJ whole genome shotgun (WGS) entry which is preliminary data.</text>
</comment>
<feature type="transmembrane region" description="Helical" evidence="1">
    <location>
        <begin position="220"/>
        <end position="241"/>
    </location>
</feature>
<feature type="transmembrane region" description="Helical" evidence="1">
    <location>
        <begin position="169"/>
        <end position="186"/>
    </location>
</feature>
<feature type="transmembrane region" description="Helical" evidence="1">
    <location>
        <begin position="20"/>
        <end position="38"/>
    </location>
</feature>
<feature type="transmembrane region" description="Helical" evidence="1">
    <location>
        <begin position="102"/>
        <end position="119"/>
    </location>
</feature>
<evidence type="ECO:0000313" key="2">
    <source>
        <dbReference type="EMBL" id="KAK3255214.1"/>
    </source>
</evidence>
<keyword evidence="3" id="KW-1185">Reference proteome</keyword>
<protein>
    <submittedName>
        <fullName evidence="2">Uncharacterized protein</fullName>
    </submittedName>
</protein>
<organism evidence="2 3">
    <name type="scientific">Cymbomonas tetramitiformis</name>
    <dbReference type="NCBI Taxonomy" id="36881"/>
    <lineage>
        <taxon>Eukaryota</taxon>
        <taxon>Viridiplantae</taxon>
        <taxon>Chlorophyta</taxon>
        <taxon>Pyramimonadophyceae</taxon>
        <taxon>Pyramimonadales</taxon>
        <taxon>Pyramimonadaceae</taxon>
        <taxon>Cymbomonas</taxon>
    </lineage>
</organism>
<keyword evidence="1" id="KW-1133">Transmembrane helix</keyword>
<feature type="transmembrane region" description="Helical" evidence="1">
    <location>
        <begin position="261"/>
        <end position="278"/>
    </location>
</feature>
<accession>A0AAE0KP12</accession>
<sequence>MNCRSVTQEASWPRSQDDAALKALVAVFVAYTALRSLVRLPRELMADAVRAACCPMYFANHLSHDSNHQGYALSALFAHVPYASLCFAYARDAMNECTNRRLRHSLLICVSKIFFWGSLLTHSRVYAADVEIFLDMMVTAIEIGHIVRSDSVSAESDVTVTSSALCNQTDVYCAIFWALGFGRFVFLKRRQRSGEILYDTSTELASVESSLERSDDQLSLILFFLYVYQLIRIFAGAWVSNCAFGSSSETDVQKLVALTDAFYFGCAYALADMCVRVARAIS</sequence>
<feature type="transmembrane region" description="Helical" evidence="1">
    <location>
        <begin position="71"/>
        <end position="90"/>
    </location>
</feature>
<dbReference type="AlphaFoldDB" id="A0AAE0KP12"/>
<reference evidence="2 3" key="1">
    <citation type="journal article" date="2015" name="Genome Biol. Evol.">
        <title>Comparative Genomics of a Bacterivorous Green Alga Reveals Evolutionary Causalities and Consequences of Phago-Mixotrophic Mode of Nutrition.</title>
        <authorList>
            <person name="Burns J.A."/>
            <person name="Paasch A."/>
            <person name="Narechania A."/>
            <person name="Kim E."/>
        </authorList>
    </citation>
    <scope>NUCLEOTIDE SEQUENCE [LARGE SCALE GENOMIC DNA]</scope>
    <source>
        <strain evidence="2 3">PLY_AMNH</strain>
    </source>
</reference>
<name>A0AAE0KP12_9CHLO</name>
<gene>
    <name evidence="2" type="ORF">CYMTET_35687</name>
</gene>
<keyword evidence="1" id="KW-0812">Transmembrane</keyword>